<keyword evidence="4" id="KW-1185">Reference proteome</keyword>
<comment type="caution">
    <text evidence="3">The sequence shown here is derived from an EMBL/GenBank/DDBJ whole genome shotgun (WGS) entry which is preliminary data.</text>
</comment>
<accession>A0ABT1P5E9</accession>
<proteinExistence type="predicted"/>
<name>A0ABT1P5E9_9GAMM</name>
<dbReference type="Proteomes" id="UP001205566">
    <property type="component" value="Unassembled WGS sequence"/>
</dbReference>
<dbReference type="InterPro" id="IPR027383">
    <property type="entry name" value="Znf_put"/>
</dbReference>
<evidence type="ECO:0000313" key="4">
    <source>
        <dbReference type="Proteomes" id="UP001205566"/>
    </source>
</evidence>
<protein>
    <submittedName>
        <fullName evidence="3">Zf-HC2 domain-containing protein</fullName>
    </submittedName>
</protein>
<dbReference type="RefSeq" id="WP_255875214.1">
    <property type="nucleotide sequence ID" value="NZ_JACASI010000033.1"/>
</dbReference>
<evidence type="ECO:0000313" key="3">
    <source>
        <dbReference type="EMBL" id="MCQ3830249.1"/>
    </source>
</evidence>
<sequence length="80" mass="9033">MMNCKQATRLLSERMERELSPREKFGLRVHLMMCRGCRNFGRQMGTLRDLAKAYAKSDTGHQASDPVDGSASRGGDNEDR</sequence>
<evidence type="ECO:0000256" key="1">
    <source>
        <dbReference type="SAM" id="MobiDB-lite"/>
    </source>
</evidence>
<gene>
    <name evidence="3" type="ORF">HXX02_12405</name>
</gene>
<dbReference type="EMBL" id="JACASI010000033">
    <property type="protein sequence ID" value="MCQ3830249.1"/>
    <property type="molecule type" value="Genomic_DNA"/>
</dbReference>
<organism evidence="3 4">
    <name type="scientific">Microbulbifer elongatus</name>
    <dbReference type="NCBI Taxonomy" id="86173"/>
    <lineage>
        <taxon>Bacteria</taxon>
        <taxon>Pseudomonadati</taxon>
        <taxon>Pseudomonadota</taxon>
        <taxon>Gammaproteobacteria</taxon>
        <taxon>Cellvibrionales</taxon>
        <taxon>Microbulbiferaceae</taxon>
        <taxon>Microbulbifer</taxon>
    </lineage>
</organism>
<evidence type="ECO:0000259" key="2">
    <source>
        <dbReference type="Pfam" id="PF13490"/>
    </source>
</evidence>
<feature type="region of interest" description="Disordered" evidence="1">
    <location>
        <begin position="54"/>
        <end position="80"/>
    </location>
</feature>
<dbReference type="Pfam" id="PF13490">
    <property type="entry name" value="zf-HC2"/>
    <property type="match status" value="1"/>
</dbReference>
<reference evidence="3" key="1">
    <citation type="thesis" date="2020" institute="Technische Universitat Dresden" country="Dresden, Germany">
        <title>The Agarolytic System of Microbulbifer elongatus PORT2, Isolated from Batu Karas, Pangandaran West Java Indonesia.</title>
        <authorList>
            <person name="Anggraeni S.R."/>
        </authorList>
    </citation>
    <scope>NUCLEOTIDE SEQUENCE</scope>
    <source>
        <strain evidence="3">PORT2</strain>
    </source>
</reference>
<feature type="domain" description="Putative zinc-finger" evidence="2">
    <location>
        <begin position="4"/>
        <end position="38"/>
    </location>
</feature>